<dbReference type="Pfam" id="PF03399">
    <property type="entry name" value="SAC3_GANP"/>
    <property type="match status" value="1"/>
</dbReference>
<dbReference type="STRING" id="224129.A0A1W4X5Y9"/>
<gene>
    <name evidence="3" type="primary">LOC108741249</name>
</gene>
<dbReference type="Proteomes" id="UP000192223">
    <property type="component" value="Unplaced"/>
</dbReference>
<dbReference type="InterPro" id="IPR045107">
    <property type="entry name" value="SAC3/GANP/THP3"/>
</dbReference>
<evidence type="ECO:0000313" key="3">
    <source>
        <dbReference type="RefSeq" id="XP_018331479.1"/>
    </source>
</evidence>
<dbReference type="GeneID" id="108741249"/>
<dbReference type="InterPro" id="IPR005062">
    <property type="entry name" value="SAC3/GANP/THP3_conserved"/>
</dbReference>
<dbReference type="FunCoup" id="A0A1W4X5Y9">
    <property type="interactions" value="72"/>
</dbReference>
<keyword evidence="2" id="KW-1185">Reference proteome</keyword>
<dbReference type="PANTHER" id="PTHR12436">
    <property type="entry name" value="80 KDA MCM3-ASSOCIATED PROTEIN"/>
    <property type="match status" value="1"/>
</dbReference>
<organism evidence="2 3">
    <name type="scientific">Agrilus planipennis</name>
    <name type="common">Emerald ash borer</name>
    <name type="synonym">Agrilus marcopoli</name>
    <dbReference type="NCBI Taxonomy" id="224129"/>
    <lineage>
        <taxon>Eukaryota</taxon>
        <taxon>Metazoa</taxon>
        <taxon>Ecdysozoa</taxon>
        <taxon>Arthropoda</taxon>
        <taxon>Hexapoda</taxon>
        <taxon>Insecta</taxon>
        <taxon>Pterygota</taxon>
        <taxon>Neoptera</taxon>
        <taxon>Endopterygota</taxon>
        <taxon>Coleoptera</taxon>
        <taxon>Polyphaga</taxon>
        <taxon>Elateriformia</taxon>
        <taxon>Buprestoidea</taxon>
        <taxon>Buprestidae</taxon>
        <taxon>Agrilinae</taxon>
        <taxon>Agrilus</taxon>
    </lineage>
</organism>
<dbReference type="RefSeq" id="XP_018331479.1">
    <property type="nucleotide sequence ID" value="XM_018475977.2"/>
</dbReference>
<dbReference type="GO" id="GO:0005813">
    <property type="term" value="C:centrosome"/>
    <property type="evidence" value="ECO:0007669"/>
    <property type="project" value="TreeGrafter"/>
</dbReference>
<evidence type="ECO:0000259" key="1">
    <source>
        <dbReference type="Pfam" id="PF03399"/>
    </source>
</evidence>
<protein>
    <submittedName>
        <fullName evidence="3">Germinal-center associated nuclear protein</fullName>
    </submittedName>
</protein>
<dbReference type="InParanoid" id="A0A1W4X5Y9"/>
<dbReference type="KEGG" id="apln:108741249"/>
<reference evidence="3" key="1">
    <citation type="submission" date="2025-08" db="UniProtKB">
        <authorList>
            <consortium name="RefSeq"/>
        </authorList>
    </citation>
    <scope>IDENTIFICATION</scope>
    <source>
        <tissue evidence="3">Entire body</tissue>
    </source>
</reference>
<dbReference type="GO" id="GO:0005634">
    <property type="term" value="C:nucleus"/>
    <property type="evidence" value="ECO:0007669"/>
    <property type="project" value="TreeGrafter"/>
</dbReference>
<feature type="domain" description="SAC3/GANP/THP3 conserved" evidence="1">
    <location>
        <begin position="13"/>
        <end position="178"/>
    </location>
</feature>
<dbReference type="GO" id="GO:0051225">
    <property type="term" value="P:spindle assembly"/>
    <property type="evidence" value="ECO:0007669"/>
    <property type="project" value="TreeGrafter"/>
</dbReference>
<dbReference type="Gene3D" id="1.25.40.990">
    <property type="match status" value="1"/>
</dbReference>
<name>A0A1W4X5Y9_AGRPL</name>
<dbReference type="PANTHER" id="PTHR12436:SF38">
    <property type="entry name" value="SAC3 DOMAIN-CONTAINING PROTEIN 1"/>
    <property type="match status" value="1"/>
</dbReference>
<dbReference type="AlphaFoldDB" id="A0A1W4X5Y9"/>
<dbReference type="GO" id="GO:0051298">
    <property type="term" value="P:centrosome duplication"/>
    <property type="evidence" value="ECO:0007669"/>
    <property type="project" value="TreeGrafter"/>
</dbReference>
<accession>A0A1W4X5Y9</accession>
<dbReference type="OrthoDB" id="264795at2759"/>
<evidence type="ECO:0000313" key="2">
    <source>
        <dbReference type="Proteomes" id="UP000192223"/>
    </source>
</evidence>
<dbReference type="GO" id="GO:0005819">
    <property type="term" value="C:spindle"/>
    <property type="evidence" value="ECO:0007669"/>
    <property type="project" value="TreeGrafter"/>
</dbReference>
<proteinExistence type="predicted"/>
<sequence length="231" mass="27025">MEDEHITGICLGMCPEEEIKLRQREGLLHRLEVFNPERNTNKSNYCAVKQFSRSAAGQNMQNVKLLRPGPVLMHTVKYLLDEVINSKECPWHVVYAFITDRLRAVRQDMIIQRISRSYCVAILQPIIGFHAYAAYRLCNEPVPNFDPVLNKQHLNECLKMLLSLYDEFEMFEEQYPNELLAKVKWGSDIQSYNYDVNFEKTRPFMEALYLVLNLGHSDPILRGLILPKKFK</sequence>